<evidence type="ECO:0000256" key="2">
    <source>
        <dbReference type="ARBA" id="ARBA00006555"/>
    </source>
</evidence>
<evidence type="ECO:0000256" key="6">
    <source>
        <dbReference type="ARBA" id="ARBA00022692"/>
    </source>
</evidence>
<feature type="signal peptide" evidence="10">
    <location>
        <begin position="1"/>
        <end position="23"/>
    </location>
</feature>
<dbReference type="PANTHER" id="PTHR33446:SF2">
    <property type="entry name" value="PROTEIN TONB"/>
    <property type="match status" value="1"/>
</dbReference>
<dbReference type="Proteomes" id="UP000478546">
    <property type="component" value="Unassembled WGS sequence"/>
</dbReference>
<dbReference type="GO" id="GO:0098797">
    <property type="term" value="C:plasma membrane protein complex"/>
    <property type="evidence" value="ECO:0007669"/>
    <property type="project" value="TreeGrafter"/>
</dbReference>
<keyword evidence="3" id="KW-0813">Transport</keyword>
<dbReference type="PANTHER" id="PTHR33446">
    <property type="entry name" value="PROTEIN TONB-RELATED"/>
    <property type="match status" value="1"/>
</dbReference>
<comment type="similarity">
    <text evidence="2">Belongs to the TonB family.</text>
</comment>
<keyword evidence="4" id="KW-1003">Cell membrane</keyword>
<keyword evidence="6" id="KW-0812">Transmembrane</keyword>
<feature type="chain" id="PRO_5025582301" evidence="10">
    <location>
        <begin position="24"/>
        <end position="235"/>
    </location>
</feature>
<dbReference type="GO" id="GO:0031992">
    <property type="term" value="F:energy transducer activity"/>
    <property type="evidence" value="ECO:0007669"/>
    <property type="project" value="TreeGrafter"/>
</dbReference>
<sequence length="235" mass="26183">MRQTYTLLFSLSLLLYIPGKAFCQNNAAATPQKTIYEYVEKMPSYNGGQEAMLKYLSGSIPYTNTQVQGMVVVSFVVDTNGSVNQVKVLKGLDPKLDSVCVQSVRNMSGQWTPGINNGKPVPVRYTLPVKFNNSGSGSATPKDAMPEFIGGRKAFEKFMYQKVKYPRGAKKHGTVYVSFIINEDGSLSDYKLKNHLEPILDEEALKLAKLTEGKWMPTEKDGKKVKVQYTMPVVF</sequence>
<keyword evidence="5" id="KW-0997">Cell inner membrane</keyword>
<dbReference type="GO" id="GO:0015031">
    <property type="term" value="P:protein transport"/>
    <property type="evidence" value="ECO:0007669"/>
    <property type="project" value="UniProtKB-KW"/>
</dbReference>
<comment type="subcellular location">
    <subcellularLocation>
        <location evidence="1">Cell inner membrane</location>
        <topology evidence="1">Single-pass membrane protein</topology>
        <orientation evidence="1">Periplasmic side</orientation>
    </subcellularLocation>
</comment>
<dbReference type="Pfam" id="PF03544">
    <property type="entry name" value="TonB_C"/>
    <property type="match status" value="2"/>
</dbReference>
<gene>
    <name evidence="12" type="ORF">GWO68_09955</name>
</gene>
<evidence type="ECO:0000256" key="8">
    <source>
        <dbReference type="ARBA" id="ARBA00022989"/>
    </source>
</evidence>
<evidence type="ECO:0000256" key="5">
    <source>
        <dbReference type="ARBA" id="ARBA00022519"/>
    </source>
</evidence>
<protein>
    <submittedName>
        <fullName evidence="12">Energy transducer TonB</fullName>
    </submittedName>
</protein>
<keyword evidence="13" id="KW-1185">Reference proteome</keyword>
<keyword evidence="7" id="KW-0653">Protein transport</keyword>
<evidence type="ECO:0000256" key="4">
    <source>
        <dbReference type="ARBA" id="ARBA00022475"/>
    </source>
</evidence>
<evidence type="ECO:0000259" key="11">
    <source>
        <dbReference type="Pfam" id="PF03544"/>
    </source>
</evidence>
<evidence type="ECO:0000256" key="10">
    <source>
        <dbReference type="SAM" id="SignalP"/>
    </source>
</evidence>
<keyword evidence="8" id="KW-1133">Transmembrane helix</keyword>
<comment type="caution">
    <text evidence="12">The sequence shown here is derived from an EMBL/GenBank/DDBJ whole genome shotgun (WGS) entry which is preliminary data.</text>
</comment>
<dbReference type="GO" id="GO:0055085">
    <property type="term" value="P:transmembrane transport"/>
    <property type="evidence" value="ECO:0007669"/>
    <property type="project" value="InterPro"/>
</dbReference>
<dbReference type="EMBL" id="JAAEAA010000011">
    <property type="protein sequence ID" value="NDK56240.1"/>
    <property type="molecule type" value="Genomic_DNA"/>
</dbReference>
<dbReference type="SUPFAM" id="SSF74653">
    <property type="entry name" value="TolA/TonB C-terminal domain"/>
    <property type="match status" value="2"/>
</dbReference>
<evidence type="ECO:0000313" key="13">
    <source>
        <dbReference type="Proteomes" id="UP000478546"/>
    </source>
</evidence>
<evidence type="ECO:0000256" key="3">
    <source>
        <dbReference type="ARBA" id="ARBA00022448"/>
    </source>
</evidence>
<evidence type="ECO:0000313" key="12">
    <source>
        <dbReference type="EMBL" id="NDK56240.1"/>
    </source>
</evidence>
<dbReference type="NCBIfam" id="TIGR01352">
    <property type="entry name" value="tonB_Cterm"/>
    <property type="match status" value="2"/>
</dbReference>
<feature type="domain" description="TonB C-terminal" evidence="11">
    <location>
        <begin position="163"/>
        <end position="235"/>
    </location>
</feature>
<organism evidence="12 13">
    <name type="scientific">Pontibacter fetidus</name>
    <dbReference type="NCBI Taxonomy" id="2700082"/>
    <lineage>
        <taxon>Bacteria</taxon>
        <taxon>Pseudomonadati</taxon>
        <taxon>Bacteroidota</taxon>
        <taxon>Cytophagia</taxon>
        <taxon>Cytophagales</taxon>
        <taxon>Hymenobacteraceae</taxon>
        <taxon>Pontibacter</taxon>
    </lineage>
</organism>
<reference evidence="12 13" key="1">
    <citation type="submission" date="2020-01" db="EMBL/GenBank/DDBJ databases">
        <authorList>
            <person name="Kim M.K."/>
        </authorList>
    </citation>
    <scope>NUCLEOTIDE SEQUENCE [LARGE SCALE GENOMIC DNA]</scope>
    <source>
        <strain evidence="12 13">BT213</strain>
    </source>
</reference>
<keyword evidence="9" id="KW-0472">Membrane</keyword>
<dbReference type="AlphaFoldDB" id="A0A6B2H8A0"/>
<dbReference type="InterPro" id="IPR037682">
    <property type="entry name" value="TonB_C"/>
</dbReference>
<evidence type="ECO:0000256" key="1">
    <source>
        <dbReference type="ARBA" id="ARBA00004383"/>
    </source>
</evidence>
<dbReference type="RefSeq" id="WP_162346300.1">
    <property type="nucleotide sequence ID" value="NZ_JAAEAA010000011.1"/>
</dbReference>
<name>A0A6B2H8A0_9BACT</name>
<dbReference type="InterPro" id="IPR051045">
    <property type="entry name" value="TonB-dependent_transducer"/>
</dbReference>
<keyword evidence="10" id="KW-0732">Signal</keyword>
<proteinExistence type="inferred from homology"/>
<dbReference type="InterPro" id="IPR006260">
    <property type="entry name" value="TonB/TolA_C"/>
</dbReference>
<feature type="domain" description="TonB C-terminal" evidence="11">
    <location>
        <begin position="67"/>
        <end position="132"/>
    </location>
</feature>
<evidence type="ECO:0000256" key="9">
    <source>
        <dbReference type="ARBA" id="ARBA00023136"/>
    </source>
</evidence>
<dbReference type="Gene3D" id="3.30.1150.10">
    <property type="match status" value="2"/>
</dbReference>
<evidence type="ECO:0000256" key="7">
    <source>
        <dbReference type="ARBA" id="ARBA00022927"/>
    </source>
</evidence>
<accession>A0A6B2H8A0</accession>